<dbReference type="HOGENOM" id="CLU_083361_2_0_1"/>
<evidence type="ECO:0000256" key="2">
    <source>
        <dbReference type="ARBA" id="ARBA00022694"/>
    </source>
</evidence>
<evidence type="ECO:0000256" key="1">
    <source>
        <dbReference type="ARBA" id="ARBA00006091"/>
    </source>
</evidence>
<reference evidence="5" key="2">
    <citation type="submission" date="2014-02" db="EMBL/GenBank/DDBJ databases">
        <title>Complete DNA sequence of /Kuraishia capsulata/ illustrates novel genomic features among budding yeasts (/Saccharomycotina/).</title>
        <authorList>
            <person name="Morales L."/>
            <person name="Noel B."/>
            <person name="Porcel B."/>
            <person name="Marcet-Houben M."/>
            <person name="Hullo M-F."/>
            <person name="Sacerdot C."/>
            <person name="Tekaia F."/>
            <person name="Leh-Louis V."/>
            <person name="Despons L."/>
            <person name="Khanna V."/>
            <person name="Aury J-M."/>
            <person name="Barbe V."/>
            <person name="Couloux A."/>
            <person name="Labadie K."/>
            <person name="Pelletier E."/>
            <person name="Souciet J-L."/>
            <person name="Boekhout T."/>
            <person name="Gabaldon T."/>
            <person name="Wincker P."/>
            <person name="Dujon B."/>
        </authorList>
    </citation>
    <scope>NUCLEOTIDE SEQUENCE</scope>
    <source>
        <strain evidence="5">CBS 1993</strain>
    </source>
</reference>
<dbReference type="PANTHER" id="PTHR28518:SF1">
    <property type="entry name" value="TRNA-SPLICING ENDONUCLEASE SUBUNIT SEN15"/>
    <property type="match status" value="1"/>
</dbReference>
<feature type="region of interest" description="Disordered" evidence="3">
    <location>
        <begin position="26"/>
        <end position="70"/>
    </location>
</feature>
<keyword evidence="2" id="KW-0819">tRNA processing</keyword>
<evidence type="ECO:0000256" key="3">
    <source>
        <dbReference type="SAM" id="MobiDB-lite"/>
    </source>
</evidence>
<dbReference type="AlphaFoldDB" id="W6MJ17"/>
<dbReference type="Gene3D" id="3.40.1350.10">
    <property type="match status" value="1"/>
</dbReference>
<accession>W6MJ17</accession>
<dbReference type="InterPro" id="IPR011856">
    <property type="entry name" value="tRNA_endonuc-like_dom_sf"/>
</dbReference>
<gene>
    <name evidence="5" type="ORF">KUCA_T00000364001</name>
</gene>
<dbReference type="Pfam" id="PF09631">
    <property type="entry name" value="Sen15"/>
    <property type="match status" value="1"/>
</dbReference>
<dbReference type="RefSeq" id="XP_022456419.1">
    <property type="nucleotide sequence ID" value="XM_022604897.1"/>
</dbReference>
<dbReference type="PANTHER" id="PTHR28518">
    <property type="entry name" value="TRNA-SPLICING ENDONUCLEASE SUBUNIT SEN15"/>
    <property type="match status" value="1"/>
</dbReference>
<feature type="domain" description="tRNA-splicing endonuclease subunit Sen15" evidence="4">
    <location>
        <begin position="7"/>
        <end position="129"/>
    </location>
</feature>
<dbReference type="EMBL" id="HG793125">
    <property type="protein sequence ID" value="CDK24402.1"/>
    <property type="molecule type" value="Genomic_DNA"/>
</dbReference>
<evidence type="ECO:0000313" key="5">
    <source>
        <dbReference type="EMBL" id="CDK24402.1"/>
    </source>
</evidence>
<dbReference type="GO" id="GO:0000213">
    <property type="term" value="F:tRNA-intron lyase activity"/>
    <property type="evidence" value="ECO:0007669"/>
    <property type="project" value="TreeGrafter"/>
</dbReference>
<dbReference type="GO" id="GO:0000379">
    <property type="term" value="P:tRNA-type intron splice site recognition and cleavage"/>
    <property type="evidence" value="ECO:0007669"/>
    <property type="project" value="InterPro"/>
</dbReference>
<evidence type="ECO:0000259" key="4">
    <source>
        <dbReference type="Pfam" id="PF09631"/>
    </source>
</evidence>
<dbReference type="InterPro" id="IPR042777">
    <property type="entry name" value="Sen15_fungi"/>
</dbReference>
<feature type="compositionally biased region" description="Low complexity" evidence="3">
    <location>
        <begin position="46"/>
        <end position="59"/>
    </location>
</feature>
<dbReference type="GO" id="GO:0003676">
    <property type="term" value="F:nucleic acid binding"/>
    <property type="evidence" value="ECO:0007669"/>
    <property type="project" value="InterPro"/>
</dbReference>
<keyword evidence="6" id="KW-1185">Reference proteome</keyword>
<organism evidence="5 6">
    <name type="scientific">Kuraishia capsulata CBS 1993</name>
    <dbReference type="NCBI Taxonomy" id="1382522"/>
    <lineage>
        <taxon>Eukaryota</taxon>
        <taxon>Fungi</taxon>
        <taxon>Dikarya</taxon>
        <taxon>Ascomycota</taxon>
        <taxon>Saccharomycotina</taxon>
        <taxon>Pichiomycetes</taxon>
        <taxon>Pichiales</taxon>
        <taxon>Pichiaceae</taxon>
        <taxon>Kuraishia</taxon>
    </lineage>
</organism>
<dbReference type="GeneID" id="34517807"/>
<dbReference type="STRING" id="1382522.W6MJ17"/>
<dbReference type="InterPro" id="IPR036167">
    <property type="entry name" value="tRNA_intron_Endo_cat-like_sf"/>
</dbReference>
<dbReference type="OrthoDB" id="10002170at2759"/>
<protein>
    <recommendedName>
        <fullName evidence="4">tRNA-splicing endonuclease subunit Sen15 domain-containing protein</fullName>
    </recommendedName>
</protein>
<sequence>MSLMEIIAQNLVHFHLWTSIQTFPKSSAKGTPHGVVRGVPPKKLSETTSISSTGETESSTTDKPDGDTSEEWVLPLSISDKLTVENIEQIFESIRSVGSYRPKRIIAGLLDDDGSVVYYFIHDGLVKPRS</sequence>
<dbReference type="InterPro" id="IPR018593">
    <property type="entry name" value="tRNA-endonuc_su_Sen15"/>
</dbReference>
<proteinExistence type="inferred from homology"/>
<name>W6MJ17_9ASCO</name>
<dbReference type="SUPFAM" id="SSF53032">
    <property type="entry name" value="tRNA-intron endonuclease catalytic domain-like"/>
    <property type="match status" value="1"/>
</dbReference>
<dbReference type="GO" id="GO:0000214">
    <property type="term" value="C:tRNA-intron endonuclease complex"/>
    <property type="evidence" value="ECO:0007669"/>
    <property type="project" value="InterPro"/>
</dbReference>
<evidence type="ECO:0000313" key="6">
    <source>
        <dbReference type="Proteomes" id="UP000019384"/>
    </source>
</evidence>
<comment type="similarity">
    <text evidence="1">Belongs to the SEN15 family.</text>
</comment>
<dbReference type="Proteomes" id="UP000019384">
    <property type="component" value="Unassembled WGS sequence"/>
</dbReference>
<reference evidence="5" key="1">
    <citation type="submission" date="2013-12" db="EMBL/GenBank/DDBJ databases">
        <authorList>
            <person name="Genoscope - CEA"/>
        </authorList>
    </citation>
    <scope>NUCLEOTIDE SEQUENCE</scope>
    <source>
        <strain evidence="5">CBS 1993</strain>
    </source>
</reference>